<dbReference type="HOGENOM" id="CLU_081867_0_0_3"/>
<proteinExistence type="predicted"/>
<organism evidence="2">
    <name type="scientific">Cyanothece sp. (strain PCC 7425 / ATCC 29141)</name>
    <dbReference type="NCBI Taxonomy" id="395961"/>
    <lineage>
        <taxon>Bacteria</taxon>
        <taxon>Bacillati</taxon>
        <taxon>Cyanobacteriota</taxon>
        <taxon>Cyanophyceae</taxon>
        <taxon>Gomontiellales</taxon>
        <taxon>Cyanothecaceae</taxon>
        <taxon>Cyanothece</taxon>
    </lineage>
</organism>
<name>B8HX69_CYAP4</name>
<sequence length="301" mass="33626">MAILESTDLDVSGSLEEFSLAELFRMIDQGQRSGRLTLFALPGQTSELKSFYRLWFRQGRIVSVADQIQGQGLFNLIVDRGWLYQSELEQFCNKCPADMPLGLALKTVGVLQSDQLNLLFKAQLQRIWKLFEIQMGRFTFDSKGTFPNLEMTGVSLPAMEVALVGLRYLKNWQDLAHALPDIDSGIESCIIGKPHLHLNSLEWQVWEFADGSTSLELIAAHTQETVTNIQRVAYRLMMAGLVEEVPVLYSAADSELFADRSSLDQRVSAIEAAQNSPQSNLSAQVSQALLHNLVGFLRSKA</sequence>
<dbReference type="EMBL" id="CP001344">
    <property type="protein sequence ID" value="ACL44760.1"/>
    <property type="molecule type" value="Genomic_DNA"/>
</dbReference>
<accession>B8HX69</accession>
<dbReference type="KEGG" id="cyn:Cyan7425_2402"/>
<dbReference type="STRING" id="395961.Cyan7425_2402"/>
<feature type="domain" description="PatA-like N-terminal" evidence="1">
    <location>
        <begin position="12"/>
        <end position="173"/>
    </location>
</feature>
<dbReference type="eggNOG" id="COG0457">
    <property type="taxonomic scope" value="Bacteria"/>
</dbReference>
<dbReference type="OrthoDB" id="424057at2"/>
<reference evidence="2" key="1">
    <citation type="submission" date="2009-01" db="EMBL/GenBank/DDBJ databases">
        <title>Complete sequence of chromosome Cyanothece sp. PCC 7425.</title>
        <authorList>
            <consortium name="US DOE Joint Genome Institute"/>
            <person name="Lucas S."/>
            <person name="Copeland A."/>
            <person name="Lapidus A."/>
            <person name="Glavina del Rio T."/>
            <person name="Dalin E."/>
            <person name="Tice H."/>
            <person name="Bruce D."/>
            <person name="Goodwin L."/>
            <person name="Pitluck S."/>
            <person name="Sims D."/>
            <person name="Meineke L."/>
            <person name="Brettin T."/>
            <person name="Detter J.C."/>
            <person name="Han C."/>
            <person name="Larimer F."/>
            <person name="Land M."/>
            <person name="Hauser L."/>
            <person name="Kyrpides N."/>
            <person name="Ovchinnikova G."/>
            <person name="Liberton M."/>
            <person name="Stoeckel J."/>
            <person name="Banerjee A."/>
            <person name="Singh A."/>
            <person name="Page L."/>
            <person name="Sato H."/>
            <person name="Zhao L."/>
            <person name="Sherman L."/>
            <person name="Pakrasi H."/>
            <person name="Richardson P."/>
        </authorList>
    </citation>
    <scope>NUCLEOTIDE SEQUENCE</scope>
    <source>
        <strain evidence="2">PCC 7425</strain>
    </source>
</reference>
<evidence type="ECO:0000259" key="1">
    <source>
        <dbReference type="Pfam" id="PF14332"/>
    </source>
</evidence>
<protein>
    <recommendedName>
        <fullName evidence="1">PatA-like N-terminal domain-containing protein</fullName>
    </recommendedName>
</protein>
<dbReference type="InterPro" id="IPR025497">
    <property type="entry name" value="PatA-like_N"/>
</dbReference>
<dbReference type="AlphaFoldDB" id="B8HX69"/>
<evidence type="ECO:0000313" key="2">
    <source>
        <dbReference type="EMBL" id="ACL44760.1"/>
    </source>
</evidence>
<dbReference type="Pfam" id="PF14332">
    <property type="entry name" value="DUF4388"/>
    <property type="match status" value="1"/>
</dbReference>
<gene>
    <name evidence="2" type="ordered locus">Cyan7425_2402</name>
</gene>